<reference evidence="1" key="1">
    <citation type="submission" date="2022-03" db="EMBL/GenBank/DDBJ databases">
        <title>Draft Genome Sequence of Firmicute Strain S0AB, a Heterotrophic Iron/Sulfur-Oxidizing Extreme Acidophile.</title>
        <authorList>
            <person name="Vergara E."/>
            <person name="Pakostova E."/>
            <person name="Johnson D.B."/>
            <person name="Holmes D.S."/>
        </authorList>
    </citation>
    <scope>NUCLEOTIDE SEQUENCE</scope>
    <source>
        <strain evidence="1">S0AB</strain>
    </source>
</reference>
<dbReference type="Proteomes" id="UP001139263">
    <property type="component" value="Unassembled WGS sequence"/>
</dbReference>
<keyword evidence="2" id="KW-1185">Reference proteome</keyword>
<name>A0A9X1V9Q8_9BACL</name>
<accession>A0A9X1V9Q8</accession>
<evidence type="ECO:0000313" key="2">
    <source>
        <dbReference type="Proteomes" id="UP001139263"/>
    </source>
</evidence>
<dbReference type="AlphaFoldDB" id="A0A9X1V9Q8"/>
<gene>
    <name evidence="1" type="ORF">MM817_01746</name>
</gene>
<sequence length="63" mass="7583">MEEFKELQLQQQRLLHAWLDAENGEARFRILKELRVVEEELGEQVRQGRIEKQTLQYFSVASH</sequence>
<organism evidence="1 2">
    <name type="scientific">Sulfoacidibacillus ferrooxidans</name>
    <dbReference type="NCBI Taxonomy" id="2005001"/>
    <lineage>
        <taxon>Bacteria</taxon>
        <taxon>Bacillati</taxon>
        <taxon>Bacillota</taxon>
        <taxon>Bacilli</taxon>
        <taxon>Bacillales</taxon>
        <taxon>Alicyclobacillaceae</taxon>
        <taxon>Sulfoacidibacillus</taxon>
    </lineage>
</organism>
<evidence type="ECO:0000313" key="1">
    <source>
        <dbReference type="EMBL" id="MCI0183469.1"/>
    </source>
</evidence>
<dbReference type="EMBL" id="JALBUF010000004">
    <property type="protein sequence ID" value="MCI0183469.1"/>
    <property type="molecule type" value="Genomic_DNA"/>
</dbReference>
<comment type="caution">
    <text evidence="1">The sequence shown here is derived from an EMBL/GenBank/DDBJ whole genome shotgun (WGS) entry which is preliminary data.</text>
</comment>
<proteinExistence type="predicted"/>
<dbReference type="RefSeq" id="WP_241713809.1">
    <property type="nucleotide sequence ID" value="NZ_JALBUF010000004.1"/>
</dbReference>
<protein>
    <submittedName>
        <fullName evidence="1">Uncharacterized protein</fullName>
    </submittedName>
</protein>